<dbReference type="EMBL" id="RBLI01000002">
    <property type="protein sequence ID" value="RKS44505.1"/>
    <property type="molecule type" value="Genomic_DNA"/>
</dbReference>
<dbReference type="EMBL" id="CP044423">
    <property type="protein sequence ID" value="QFG35298.1"/>
    <property type="molecule type" value="Genomic_DNA"/>
</dbReference>
<dbReference type="GeneID" id="51369642"/>
<dbReference type="Proteomes" id="UP000273626">
    <property type="component" value="Unassembled WGS sequence"/>
</dbReference>
<evidence type="ECO:0000313" key="2">
    <source>
        <dbReference type="EMBL" id="QLH15876.1"/>
    </source>
</evidence>
<accession>A0A495P3C2</accession>
<evidence type="ECO:0000313" key="6">
    <source>
        <dbReference type="Proteomes" id="UP000509322"/>
    </source>
</evidence>
<dbReference type="AlphaFoldDB" id="A0A495P3C2"/>
<evidence type="ECO:0000313" key="3">
    <source>
        <dbReference type="EMBL" id="RKS44505.1"/>
    </source>
</evidence>
<protein>
    <submittedName>
        <fullName evidence="1">Uncharacterized protein</fullName>
    </submittedName>
</protein>
<reference evidence="1 5" key="2">
    <citation type="submission" date="2019-01" db="EMBL/GenBank/DDBJ databases">
        <title>Complete Genome Sequence and Annotation of the Paracoccus pantotrophus type strain DSM 2944.</title>
        <authorList>
            <person name="Bockwoldt J.A."/>
            <person name="Zimmermann M."/>
            <person name="Tiso T."/>
            <person name="Blank L.M."/>
        </authorList>
    </citation>
    <scope>NUCLEOTIDE SEQUENCE [LARGE SCALE GENOMIC DNA]</scope>
    <source>
        <strain evidence="1 5">DSM 2944</strain>
    </source>
</reference>
<reference evidence="2 6" key="3">
    <citation type="submission" date="2020-07" db="EMBL/GenBank/DDBJ databases">
        <title>The complete genome of Paracoccus pantotrophus ACCC 10489.</title>
        <authorList>
            <person name="Si Y."/>
        </authorList>
    </citation>
    <scope>NUCLEOTIDE SEQUENCE [LARGE SCALE GENOMIC DNA]</scope>
    <source>
        <strain evidence="6">ACCC 10489</strain>
        <strain evidence="2">ACCC10489</strain>
    </source>
</reference>
<proteinExistence type="predicted"/>
<organism evidence="1 5">
    <name type="scientific">Paracoccus pantotrophus</name>
    <name type="common">Thiosphaera pantotropha</name>
    <dbReference type="NCBI Taxonomy" id="82367"/>
    <lineage>
        <taxon>Bacteria</taxon>
        <taxon>Pseudomonadati</taxon>
        <taxon>Pseudomonadota</taxon>
        <taxon>Alphaproteobacteria</taxon>
        <taxon>Rhodobacterales</taxon>
        <taxon>Paracoccaceae</taxon>
        <taxon>Paracoccus</taxon>
    </lineage>
</organism>
<dbReference type="RefSeq" id="WP_147428969.1">
    <property type="nucleotide sequence ID" value="NZ_CP044423.1"/>
</dbReference>
<sequence length="65" mass="7243">MSHPVELMSRDFAGGMPEMMANYLRALALHKRVLAEVPAIGNMPLAFEIRDLLDAAERHPGNKKL</sequence>
<keyword evidence="4" id="KW-1185">Reference proteome</keyword>
<dbReference type="KEGG" id="ppan:ESD82_03660"/>
<dbReference type="Proteomes" id="UP000326453">
    <property type="component" value="Chromosome 2"/>
</dbReference>
<gene>
    <name evidence="3" type="ORF">BDE18_3353</name>
    <name evidence="1" type="ORF">ESD82_03660</name>
    <name evidence="2" type="ORF">HYQ43_17235</name>
</gene>
<name>A0A495P3C2_PARPN</name>
<evidence type="ECO:0000313" key="5">
    <source>
        <dbReference type="Proteomes" id="UP000326453"/>
    </source>
</evidence>
<dbReference type="OrthoDB" id="7778969at2"/>
<evidence type="ECO:0000313" key="4">
    <source>
        <dbReference type="Proteomes" id="UP000273626"/>
    </source>
</evidence>
<dbReference type="Proteomes" id="UP000509322">
    <property type="component" value="Chromosome 2"/>
</dbReference>
<dbReference type="EMBL" id="CP058690">
    <property type="protein sequence ID" value="QLH15876.1"/>
    <property type="molecule type" value="Genomic_DNA"/>
</dbReference>
<evidence type="ECO:0000313" key="1">
    <source>
        <dbReference type="EMBL" id="QFG35298.1"/>
    </source>
</evidence>
<reference evidence="3 4" key="1">
    <citation type="submission" date="2018-10" db="EMBL/GenBank/DDBJ databases">
        <title>Genomic Encyclopedia of Archaeal and Bacterial Type Strains, Phase II (KMG-II): from individual species to whole genera.</title>
        <authorList>
            <person name="Goeker M."/>
        </authorList>
    </citation>
    <scope>NUCLEOTIDE SEQUENCE [LARGE SCALE GENOMIC DNA]</scope>
    <source>
        <strain evidence="4">ATCC 35512 / DSM 2944 / CIP 106514 / LMD 82.5 / NBRC 102493 / NCCB 82005 / GB17</strain>
        <strain evidence="3">DSM 2944</strain>
    </source>
</reference>